<name>A0AA97FLB3_9MICO</name>
<evidence type="ECO:0000256" key="5">
    <source>
        <dbReference type="SAM" id="SignalP"/>
    </source>
</evidence>
<gene>
    <name evidence="6" type="ORF">N8K70_02365</name>
</gene>
<protein>
    <submittedName>
        <fullName evidence="6">Sugar ABC transporter substrate-binding protein</fullName>
    </submittedName>
</protein>
<comment type="subcellular location">
    <subcellularLocation>
        <location evidence="1">Cell envelope</location>
    </subcellularLocation>
</comment>
<dbReference type="PANTHER" id="PTHR43649">
    <property type="entry name" value="ARABINOSE-BINDING PROTEIN-RELATED"/>
    <property type="match status" value="1"/>
</dbReference>
<feature type="chain" id="PRO_5041688596" evidence="5">
    <location>
        <begin position="30"/>
        <end position="454"/>
    </location>
</feature>
<dbReference type="Pfam" id="PF13416">
    <property type="entry name" value="SBP_bac_8"/>
    <property type="match status" value="1"/>
</dbReference>
<dbReference type="InterPro" id="IPR050490">
    <property type="entry name" value="Bact_solute-bd_prot1"/>
</dbReference>
<dbReference type="AlphaFoldDB" id="A0AA97FLB3"/>
<comment type="similarity">
    <text evidence="2">Belongs to the bacterial solute-binding protein 1 family.</text>
</comment>
<evidence type="ECO:0000256" key="3">
    <source>
        <dbReference type="ARBA" id="ARBA00022448"/>
    </source>
</evidence>
<evidence type="ECO:0000313" key="7">
    <source>
        <dbReference type="Proteomes" id="UP001305498"/>
    </source>
</evidence>
<dbReference type="InterPro" id="IPR006059">
    <property type="entry name" value="SBP"/>
</dbReference>
<dbReference type="KEGG" id="mbet:N8K70_02365"/>
<keyword evidence="7" id="KW-1185">Reference proteome</keyword>
<feature type="signal peptide" evidence="5">
    <location>
        <begin position="1"/>
        <end position="29"/>
    </location>
</feature>
<keyword evidence="4 5" id="KW-0732">Signal</keyword>
<evidence type="ECO:0000256" key="2">
    <source>
        <dbReference type="ARBA" id="ARBA00008520"/>
    </source>
</evidence>
<dbReference type="Proteomes" id="UP001305498">
    <property type="component" value="Chromosome"/>
</dbReference>
<dbReference type="PROSITE" id="PS51257">
    <property type="entry name" value="PROKAR_LIPOPROTEIN"/>
    <property type="match status" value="1"/>
</dbReference>
<proteinExistence type="inferred from homology"/>
<dbReference type="CDD" id="cd13585">
    <property type="entry name" value="PBP2_TMBP_like"/>
    <property type="match status" value="1"/>
</dbReference>
<accession>A0AA97FLB3</accession>
<evidence type="ECO:0000256" key="4">
    <source>
        <dbReference type="ARBA" id="ARBA00022729"/>
    </source>
</evidence>
<reference evidence="6 7" key="1">
    <citation type="submission" date="2023-02" db="EMBL/GenBank/DDBJ databases">
        <title>Microbacterium betulae sp. nov., isolated from birch wood.</title>
        <authorList>
            <person name="Pasciak M."/>
            <person name="Pawlik K.J."/>
            <person name="Martynowski D."/>
            <person name="Laczmanski L."/>
            <person name="Ciekot J."/>
            <person name="Szponar B."/>
            <person name="Wojcik-Fatla A."/>
            <person name="Mackiewicz B."/>
            <person name="Farian E."/>
            <person name="Cholewa G."/>
            <person name="Cholewa A."/>
            <person name="Dutkiewicz J."/>
        </authorList>
    </citation>
    <scope>NUCLEOTIDE SEQUENCE [LARGE SCALE GENOMIC DNA]</scope>
    <source>
        <strain evidence="6 7">AB</strain>
    </source>
</reference>
<evidence type="ECO:0000313" key="6">
    <source>
        <dbReference type="EMBL" id="WOF23542.1"/>
    </source>
</evidence>
<dbReference type="Gene3D" id="3.40.190.10">
    <property type="entry name" value="Periplasmic binding protein-like II"/>
    <property type="match status" value="1"/>
</dbReference>
<organism evidence="6 7">
    <name type="scientific">Microbacterium betulae</name>
    <dbReference type="NCBI Taxonomy" id="2981139"/>
    <lineage>
        <taxon>Bacteria</taxon>
        <taxon>Bacillati</taxon>
        <taxon>Actinomycetota</taxon>
        <taxon>Actinomycetes</taxon>
        <taxon>Micrococcales</taxon>
        <taxon>Microbacteriaceae</taxon>
        <taxon>Microbacterium</taxon>
    </lineage>
</organism>
<dbReference type="EMBL" id="CP118157">
    <property type="protein sequence ID" value="WOF23542.1"/>
    <property type="molecule type" value="Genomic_DNA"/>
</dbReference>
<dbReference type="PANTHER" id="PTHR43649:SF31">
    <property type="entry name" value="SN-GLYCEROL-3-PHOSPHATE-BINDING PERIPLASMIC PROTEIN UGPB"/>
    <property type="match status" value="1"/>
</dbReference>
<sequence>MTKHTRRTVRRWAAIGSAAALGLTGCASSGDIAADGSTVITYWMWDSNQMPGYRQCADDFQERNPGIEIRIEQYGWDDYWTQLTATMVAESAPDVFVDHTSQFGKFASLGQILDLSGYLDESDLDLGQYQEGLVELWAGPDGESQYGLPKDWDTEAIFYNAEMVEAAGYSPEDLWELEWNPEDGGTFEDFLAAMTIDENGVRGDEEGFDPRDVATYGLGYNEAGGGYGQVQWSPFALSNGWDYSDENPWGTSFRYDEEEFLEAVSWWRSLIEKGYMPPLAQATSGVGTQESLGAGAYATVIEGSWNALAFSELGGVDAQVAPTPIGPEGQRASVFNGLSDAVWSGTPHPDEAWLWVEYLASTECQDVMAETGRIFPAITTSSDRALETFDGLGIDARAFSVHVEDGTTALTPVTDQWAQLQTIMTPAMDAVMAFDAEPESLRDANARVNRLFDE</sequence>
<dbReference type="SUPFAM" id="SSF53850">
    <property type="entry name" value="Periplasmic binding protein-like II"/>
    <property type="match status" value="1"/>
</dbReference>
<keyword evidence="3" id="KW-0813">Transport</keyword>
<dbReference type="RefSeq" id="WP_317140014.1">
    <property type="nucleotide sequence ID" value="NZ_CP118157.1"/>
</dbReference>
<dbReference type="GO" id="GO:0030313">
    <property type="term" value="C:cell envelope"/>
    <property type="evidence" value="ECO:0007669"/>
    <property type="project" value="UniProtKB-SubCell"/>
</dbReference>
<evidence type="ECO:0000256" key="1">
    <source>
        <dbReference type="ARBA" id="ARBA00004196"/>
    </source>
</evidence>